<evidence type="ECO:0000313" key="1">
    <source>
        <dbReference type="EMBL" id="MFC6165505.1"/>
    </source>
</evidence>
<reference evidence="2" key="1">
    <citation type="journal article" date="2019" name="Int. J. Syst. Evol. Microbiol.">
        <title>The Global Catalogue of Microorganisms (GCM) 10K type strain sequencing project: providing services to taxonomists for standard genome sequencing and annotation.</title>
        <authorList>
            <consortium name="The Broad Institute Genomics Platform"/>
            <consortium name="The Broad Institute Genome Sequencing Center for Infectious Disease"/>
            <person name="Wu L."/>
            <person name="Ma J."/>
        </authorList>
    </citation>
    <scope>NUCLEOTIDE SEQUENCE [LARGE SCALE GENOMIC DNA]</scope>
    <source>
        <strain evidence="2">CCM 8932</strain>
    </source>
</reference>
<evidence type="ECO:0000313" key="2">
    <source>
        <dbReference type="Proteomes" id="UP001596253"/>
    </source>
</evidence>
<comment type="caution">
    <text evidence="1">The sequence shown here is derived from an EMBL/GenBank/DDBJ whole genome shotgun (WGS) entry which is preliminary data.</text>
</comment>
<protein>
    <submittedName>
        <fullName evidence="1">Uncharacterized protein</fullName>
    </submittedName>
</protein>
<gene>
    <name evidence="1" type="ORF">ACFP3T_12560</name>
</gene>
<name>A0ABW1RAK6_9LACO</name>
<dbReference type="Proteomes" id="UP001596253">
    <property type="component" value="Unassembled WGS sequence"/>
</dbReference>
<accession>A0ABW1RAK6</accession>
<dbReference type="EMBL" id="JBHSSD010000052">
    <property type="protein sequence ID" value="MFC6165505.1"/>
    <property type="molecule type" value="Genomic_DNA"/>
</dbReference>
<keyword evidence="2" id="KW-1185">Reference proteome</keyword>
<dbReference type="RefSeq" id="WP_137640646.1">
    <property type="nucleotide sequence ID" value="NZ_BJDK01000024.1"/>
</dbReference>
<sequence length="79" mass="8757">MLATLKVPNGVIVSQTIVINGEVTYQIILALKRHRTRPFSVKVQALTTLGHTTVAVEHFTELSDAQATFEAYFNDLAEK</sequence>
<proteinExistence type="predicted"/>
<organism evidence="1 2">
    <name type="scientific">Lactiplantibacillus dongliensis</name>
    <dbReference type="NCBI Taxonomy" id="2559919"/>
    <lineage>
        <taxon>Bacteria</taxon>
        <taxon>Bacillati</taxon>
        <taxon>Bacillota</taxon>
        <taxon>Bacilli</taxon>
        <taxon>Lactobacillales</taxon>
        <taxon>Lactobacillaceae</taxon>
        <taxon>Lactiplantibacillus</taxon>
    </lineage>
</organism>